<dbReference type="PRINTS" id="PR00315">
    <property type="entry name" value="ELONGATNFCT"/>
</dbReference>
<evidence type="ECO:0000259" key="8">
    <source>
        <dbReference type="PROSITE" id="PS51722"/>
    </source>
</evidence>
<proteinExistence type="inferred from homology"/>
<feature type="domain" description="Tr-type G" evidence="8">
    <location>
        <begin position="1"/>
        <end position="212"/>
    </location>
</feature>
<protein>
    <recommendedName>
        <fullName evidence="2">sulfate adenylyltransferase</fullName>
        <ecNumber evidence="2">2.7.7.4</ecNumber>
    </recommendedName>
</protein>
<gene>
    <name evidence="9" type="ORF">ElyMa_002167700</name>
</gene>
<evidence type="ECO:0000256" key="6">
    <source>
        <dbReference type="ARBA" id="ARBA00022840"/>
    </source>
</evidence>
<dbReference type="InterPro" id="IPR000795">
    <property type="entry name" value="T_Tr_GTP-bd_dom"/>
</dbReference>
<dbReference type="InterPro" id="IPR009001">
    <property type="entry name" value="Transl_elong_EF1A/Init_IF2_C"/>
</dbReference>
<dbReference type="InterPro" id="IPR050100">
    <property type="entry name" value="TRAFAC_GTPase_members"/>
</dbReference>
<dbReference type="SUPFAM" id="SSF50447">
    <property type="entry name" value="Translation proteins"/>
    <property type="match status" value="1"/>
</dbReference>
<sequence length="409" mass="46017">MSTAGSVDDGKSTLIGRLLYDNNALTKEQEALIIKKTKEKGLKELDFSVLTDGLMAEREQGITIDVAHIYFSTKTRKFIIADSPGHVEYTRNMVTGSSNAQVSIILIDARKGLLEQSYRHFYISQLLRLKTVVFCINKMDLVDYSEDTYLKIKTQIETLLASYKHSNPNIKIVPISSLKGDNVVHKSANMTWYKGQTLNSIIHYVKPSEDNYKQFRMDVQNVLHVQNADFVDYRGVSGRIASGNISLGDYVRVLPSKTTAKVSEIRKYKTLLNEAKKGESVLISLDREVDVSRGSMLVKDNEETKESRVIDATLVWLEESLARKSSLFGIQAGSKIAKSKLTEIVHIIPPEQPENVQKKDEIKLNDIAEVKLQLSLPMYFDPYQENKANGIFILINPTTNNTCAVGFVQ</sequence>
<dbReference type="InterPro" id="IPR011779">
    <property type="entry name" value="SO4_adenylTrfase_lsu"/>
</dbReference>
<dbReference type="EC" id="2.7.7.4" evidence="2"/>
<dbReference type="GO" id="GO:0005525">
    <property type="term" value="F:GTP binding"/>
    <property type="evidence" value="ECO:0007669"/>
    <property type="project" value="UniProtKB-KW"/>
</dbReference>
<dbReference type="Pfam" id="PF22594">
    <property type="entry name" value="GTP-eEF1A_C"/>
    <property type="match status" value="1"/>
</dbReference>
<evidence type="ECO:0000313" key="10">
    <source>
        <dbReference type="Proteomes" id="UP000762676"/>
    </source>
</evidence>
<evidence type="ECO:0000256" key="1">
    <source>
        <dbReference type="ARBA" id="ARBA00007249"/>
    </source>
</evidence>
<keyword evidence="6" id="KW-0067">ATP-binding</keyword>
<comment type="caution">
    <text evidence="9">The sequence shown here is derived from an EMBL/GenBank/DDBJ whole genome shotgun (WGS) entry which is preliminary data.</text>
</comment>
<keyword evidence="3" id="KW-0808">Transferase</keyword>
<dbReference type="InterPro" id="IPR054696">
    <property type="entry name" value="GTP-eEF1A_C"/>
</dbReference>
<name>A0AAV4FQI9_9GAST</name>
<dbReference type="SUPFAM" id="SSF50465">
    <property type="entry name" value="EF-Tu/eEF-1alpha/eIF2-gamma C-terminal domain"/>
    <property type="match status" value="1"/>
</dbReference>
<comment type="similarity">
    <text evidence="1">Belongs to the TRAFAC class translation factor GTPase superfamily. Classic translation factor GTPase family. EF-Tu/EF-1A subfamily.</text>
</comment>
<evidence type="ECO:0000256" key="5">
    <source>
        <dbReference type="ARBA" id="ARBA00022741"/>
    </source>
</evidence>
<evidence type="ECO:0000256" key="4">
    <source>
        <dbReference type="ARBA" id="ARBA00022695"/>
    </source>
</evidence>
<keyword evidence="5" id="KW-0547">Nucleotide-binding</keyword>
<evidence type="ECO:0000256" key="2">
    <source>
        <dbReference type="ARBA" id="ARBA00012391"/>
    </source>
</evidence>
<keyword evidence="7" id="KW-0342">GTP-binding</keyword>
<dbReference type="PANTHER" id="PTHR23115">
    <property type="entry name" value="TRANSLATION FACTOR"/>
    <property type="match status" value="1"/>
</dbReference>
<dbReference type="PROSITE" id="PS51722">
    <property type="entry name" value="G_TR_2"/>
    <property type="match status" value="1"/>
</dbReference>
<evidence type="ECO:0000313" key="9">
    <source>
        <dbReference type="EMBL" id="GFR74616.1"/>
    </source>
</evidence>
<dbReference type="NCBIfam" id="TIGR02034">
    <property type="entry name" value="CysN"/>
    <property type="match status" value="1"/>
</dbReference>
<dbReference type="EMBL" id="BMAT01004494">
    <property type="protein sequence ID" value="GFR74616.1"/>
    <property type="molecule type" value="Genomic_DNA"/>
</dbReference>
<dbReference type="Proteomes" id="UP000762676">
    <property type="component" value="Unassembled WGS sequence"/>
</dbReference>
<dbReference type="Pfam" id="PF00009">
    <property type="entry name" value="GTP_EFTU"/>
    <property type="match status" value="1"/>
</dbReference>
<dbReference type="InterPro" id="IPR031157">
    <property type="entry name" value="G_TR_CS"/>
</dbReference>
<dbReference type="Gene3D" id="3.40.50.300">
    <property type="entry name" value="P-loop containing nucleotide triphosphate hydrolases"/>
    <property type="match status" value="1"/>
</dbReference>
<evidence type="ECO:0000256" key="3">
    <source>
        <dbReference type="ARBA" id="ARBA00022679"/>
    </source>
</evidence>
<dbReference type="PROSITE" id="PS00301">
    <property type="entry name" value="G_TR_1"/>
    <property type="match status" value="1"/>
</dbReference>
<organism evidence="9 10">
    <name type="scientific">Elysia marginata</name>
    <dbReference type="NCBI Taxonomy" id="1093978"/>
    <lineage>
        <taxon>Eukaryota</taxon>
        <taxon>Metazoa</taxon>
        <taxon>Spiralia</taxon>
        <taxon>Lophotrochozoa</taxon>
        <taxon>Mollusca</taxon>
        <taxon>Gastropoda</taxon>
        <taxon>Heterobranchia</taxon>
        <taxon>Euthyneura</taxon>
        <taxon>Panpulmonata</taxon>
        <taxon>Sacoglossa</taxon>
        <taxon>Placobranchoidea</taxon>
        <taxon>Plakobranchidae</taxon>
        <taxon>Elysia</taxon>
    </lineage>
</organism>
<dbReference type="Gene3D" id="2.40.30.10">
    <property type="entry name" value="Translation factors"/>
    <property type="match status" value="2"/>
</dbReference>
<dbReference type="InterPro" id="IPR009000">
    <property type="entry name" value="Transl_B-barrel_sf"/>
</dbReference>
<keyword evidence="4 9" id="KW-0548">Nucleotidyltransferase</keyword>
<dbReference type="AlphaFoldDB" id="A0AAV4FQI9"/>
<dbReference type="InterPro" id="IPR041757">
    <property type="entry name" value="CysN_GTP-bd"/>
</dbReference>
<dbReference type="GO" id="GO:0004781">
    <property type="term" value="F:sulfate adenylyltransferase (ATP) activity"/>
    <property type="evidence" value="ECO:0007669"/>
    <property type="project" value="UniProtKB-EC"/>
</dbReference>
<dbReference type="GO" id="GO:0003924">
    <property type="term" value="F:GTPase activity"/>
    <property type="evidence" value="ECO:0007669"/>
    <property type="project" value="InterPro"/>
</dbReference>
<dbReference type="CDD" id="cd04166">
    <property type="entry name" value="CysN_ATPS"/>
    <property type="match status" value="1"/>
</dbReference>
<evidence type="ECO:0000256" key="7">
    <source>
        <dbReference type="ARBA" id="ARBA00023134"/>
    </source>
</evidence>
<dbReference type="GO" id="GO:0005524">
    <property type="term" value="F:ATP binding"/>
    <property type="evidence" value="ECO:0007669"/>
    <property type="project" value="UniProtKB-KW"/>
</dbReference>
<dbReference type="SUPFAM" id="SSF52540">
    <property type="entry name" value="P-loop containing nucleoside triphosphate hydrolases"/>
    <property type="match status" value="1"/>
</dbReference>
<dbReference type="GO" id="GO:0006790">
    <property type="term" value="P:sulfur compound metabolic process"/>
    <property type="evidence" value="ECO:0007669"/>
    <property type="project" value="InterPro"/>
</dbReference>
<dbReference type="InterPro" id="IPR027417">
    <property type="entry name" value="P-loop_NTPase"/>
</dbReference>
<accession>A0AAV4FQI9</accession>
<keyword evidence="10" id="KW-1185">Reference proteome</keyword>
<reference evidence="9 10" key="1">
    <citation type="journal article" date="2021" name="Elife">
        <title>Chloroplast acquisition without the gene transfer in kleptoplastic sea slugs, Plakobranchus ocellatus.</title>
        <authorList>
            <person name="Maeda T."/>
            <person name="Takahashi S."/>
            <person name="Yoshida T."/>
            <person name="Shimamura S."/>
            <person name="Takaki Y."/>
            <person name="Nagai Y."/>
            <person name="Toyoda A."/>
            <person name="Suzuki Y."/>
            <person name="Arimoto A."/>
            <person name="Ishii H."/>
            <person name="Satoh N."/>
            <person name="Nishiyama T."/>
            <person name="Hasebe M."/>
            <person name="Maruyama T."/>
            <person name="Minagawa J."/>
            <person name="Obokata J."/>
            <person name="Shigenobu S."/>
        </authorList>
    </citation>
    <scope>NUCLEOTIDE SEQUENCE [LARGE SCALE GENOMIC DNA]</scope>
</reference>